<dbReference type="PROSITE" id="PS51329">
    <property type="entry name" value="C_CAP_COFACTOR_C"/>
    <property type="match status" value="1"/>
</dbReference>
<evidence type="ECO:0000256" key="1">
    <source>
        <dbReference type="ARBA" id="ARBA00004342"/>
    </source>
</evidence>
<keyword evidence="8 12" id="KW-0342">GTP-binding</keyword>
<dbReference type="Gene3D" id="2.160.20.70">
    <property type="match status" value="1"/>
</dbReference>
<accession>A0A444URP6</accession>
<feature type="binding site" evidence="12">
    <location>
        <begin position="58"/>
        <end position="59"/>
    </location>
    <ligand>
        <name>GTP</name>
        <dbReference type="ChEBI" id="CHEBI:37565"/>
    </ligand>
</feature>
<keyword evidence="4" id="KW-0343">GTPase activation</keyword>
<dbReference type="PANTHER" id="PTHR15440:SF0">
    <property type="entry name" value="PROTEIN XRP2"/>
    <property type="match status" value="1"/>
</dbReference>
<feature type="binding site" evidence="12">
    <location>
        <begin position="75"/>
        <end position="78"/>
    </location>
    <ligand>
        <name>GTP</name>
        <dbReference type="ChEBI" id="CHEBI:37565"/>
    </ligand>
</feature>
<organism evidence="14 15">
    <name type="scientific">Acipenser ruthenus</name>
    <name type="common">Sterlet sturgeon</name>
    <dbReference type="NCBI Taxonomy" id="7906"/>
    <lineage>
        <taxon>Eukaryota</taxon>
        <taxon>Metazoa</taxon>
        <taxon>Chordata</taxon>
        <taxon>Craniata</taxon>
        <taxon>Vertebrata</taxon>
        <taxon>Euteleostomi</taxon>
        <taxon>Actinopterygii</taxon>
        <taxon>Chondrostei</taxon>
        <taxon>Acipenseriformes</taxon>
        <taxon>Acipenseridae</taxon>
        <taxon>Acipenser</taxon>
    </lineage>
</organism>
<keyword evidence="6" id="KW-0519">Myristate</keyword>
<dbReference type="PANTHER" id="PTHR15440">
    <property type="entry name" value="XRP2 PROTEIN"/>
    <property type="match status" value="1"/>
</dbReference>
<dbReference type="InterPro" id="IPR012945">
    <property type="entry name" value="Tubulin-bd_cofactor_C_dom"/>
</dbReference>
<dbReference type="GO" id="GO:0005929">
    <property type="term" value="C:cilium"/>
    <property type="evidence" value="ECO:0007669"/>
    <property type="project" value="TreeGrafter"/>
</dbReference>
<dbReference type="GO" id="GO:0005525">
    <property type="term" value="F:GTP binding"/>
    <property type="evidence" value="ECO:0007669"/>
    <property type="project" value="UniProtKB-KW"/>
</dbReference>
<evidence type="ECO:0000256" key="12">
    <source>
        <dbReference type="PIRSR" id="PIRSR037947-1"/>
    </source>
</evidence>
<protein>
    <recommendedName>
        <fullName evidence="3">Protein XRP2</fullName>
    </recommendedName>
</protein>
<dbReference type="GO" id="GO:0006892">
    <property type="term" value="P:post-Golgi vesicle-mediated transport"/>
    <property type="evidence" value="ECO:0007669"/>
    <property type="project" value="TreeGrafter"/>
</dbReference>
<feature type="domain" description="C-CAP/cofactor C-like" evidence="13">
    <location>
        <begin position="1"/>
        <end position="139"/>
    </location>
</feature>
<proteinExistence type="inferred from homology"/>
<dbReference type="Proteomes" id="UP000289886">
    <property type="component" value="Unassembled WGS sequence"/>
</dbReference>
<gene>
    <name evidence="14" type="ORF">EOD39_21819</name>
</gene>
<name>A0A444URP6_ACIRT</name>
<evidence type="ECO:0000313" key="15">
    <source>
        <dbReference type="Proteomes" id="UP000289886"/>
    </source>
</evidence>
<evidence type="ECO:0000256" key="8">
    <source>
        <dbReference type="ARBA" id="ARBA00023134"/>
    </source>
</evidence>
<keyword evidence="10" id="KW-0564">Palmitate</keyword>
<dbReference type="PIRSF" id="PIRSF037947">
    <property type="entry name" value="Protein_XRP2"/>
    <property type="match status" value="1"/>
</dbReference>
<evidence type="ECO:0000256" key="4">
    <source>
        <dbReference type="ARBA" id="ARBA00022468"/>
    </source>
</evidence>
<evidence type="ECO:0000256" key="7">
    <source>
        <dbReference type="ARBA" id="ARBA00022741"/>
    </source>
</evidence>
<evidence type="ECO:0000256" key="5">
    <source>
        <dbReference type="ARBA" id="ARBA00022475"/>
    </source>
</evidence>
<keyword evidence="9" id="KW-0472">Membrane</keyword>
<evidence type="ECO:0000256" key="9">
    <source>
        <dbReference type="ARBA" id="ARBA00023136"/>
    </source>
</evidence>
<dbReference type="AlphaFoldDB" id="A0A444URP6"/>
<dbReference type="SMART" id="SM00673">
    <property type="entry name" value="CARP"/>
    <property type="match status" value="2"/>
</dbReference>
<dbReference type="Gene3D" id="3.30.70.141">
    <property type="entry name" value="Nucleoside diphosphate kinase-like domain"/>
    <property type="match status" value="1"/>
</dbReference>
<dbReference type="InterPro" id="IPR006599">
    <property type="entry name" value="CARP_motif"/>
</dbReference>
<comment type="subcellular location">
    <subcellularLocation>
        <location evidence="1">Cell membrane</location>
        <topology evidence="1">Lipid-anchor</topology>
        <orientation evidence="1">Cytoplasmic side</orientation>
    </subcellularLocation>
</comment>
<comment type="caution">
    <text evidence="14">The sequence shown here is derived from an EMBL/GenBank/DDBJ whole genome shotgun (WGS) entry which is preliminary data.</text>
</comment>
<keyword evidence="7 12" id="KW-0547">Nucleotide-binding</keyword>
<evidence type="ECO:0000256" key="10">
    <source>
        <dbReference type="ARBA" id="ARBA00023139"/>
    </source>
</evidence>
<evidence type="ECO:0000256" key="2">
    <source>
        <dbReference type="ARBA" id="ARBA00008848"/>
    </source>
</evidence>
<keyword evidence="5" id="KW-1003">Cell membrane</keyword>
<evidence type="ECO:0000256" key="3">
    <source>
        <dbReference type="ARBA" id="ARBA00015771"/>
    </source>
</evidence>
<reference evidence="14 15" key="1">
    <citation type="submission" date="2019-01" db="EMBL/GenBank/DDBJ databases">
        <title>Draft Genome and Complete Hox-Cluster Characterization of the Sterlet Sturgeon (Acipenser ruthenus).</title>
        <authorList>
            <person name="Wei Q."/>
        </authorList>
    </citation>
    <scope>NUCLEOTIDE SEQUENCE [LARGE SCALE GENOMIC DNA]</scope>
    <source>
        <strain evidence="14">WHYD16114868_AA</strain>
        <tissue evidence="14">Blood</tissue>
    </source>
</reference>
<dbReference type="EMBL" id="SCEB01012538">
    <property type="protein sequence ID" value="RXM90816.1"/>
    <property type="molecule type" value="Genomic_DNA"/>
</dbReference>
<sequence>MLTGLKDETVGRLPGTLNGQQFAIQDCENCNIYVFDHSATITIDDCTNCRLFLGPVKGSVFFRDCKDCKCVVACQQFRTRDCKKMEVFLSCATQPIIESSSGMRFGCFQYYYPELAFQFKDASLSIFNNNWSNIHDFTPVSGETNWSLLPEDTAVQDCVPLPDTDGFKAVRVSTEASRSIVPITSGQRRKNSDESCLFVFFAGDYTTANARKLTDEVRKPGFHIVQVHCSKVLKSRTASQWLCL</sequence>
<evidence type="ECO:0000256" key="11">
    <source>
        <dbReference type="ARBA" id="ARBA00023288"/>
    </source>
</evidence>
<keyword evidence="15" id="KW-1185">Reference proteome</keyword>
<dbReference type="InterPro" id="IPR039093">
    <property type="entry name" value="XRP2"/>
</dbReference>
<dbReference type="InterPro" id="IPR036850">
    <property type="entry name" value="NDK-like_dom_sf"/>
</dbReference>
<dbReference type="GO" id="GO:1990075">
    <property type="term" value="C:periciliary membrane compartment"/>
    <property type="evidence" value="ECO:0007669"/>
    <property type="project" value="TreeGrafter"/>
</dbReference>
<keyword evidence="11" id="KW-0449">Lipoprotein</keyword>
<dbReference type="InterPro" id="IPR017901">
    <property type="entry name" value="C-CAP_CF_C-like"/>
</dbReference>
<dbReference type="Pfam" id="PF07986">
    <property type="entry name" value="TBCC"/>
    <property type="match status" value="1"/>
</dbReference>
<dbReference type="FunFam" id="2.160.20.70:FF:000004">
    <property type="entry name" value="Protein XRP2"/>
    <property type="match status" value="1"/>
</dbReference>
<dbReference type="GO" id="GO:0005096">
    <property type="term" value="F:GTPase activator activity"/>
    <property type="evidence" value="ECO:0007669"/>
    <property type="project" value="UniProtKB-KW"/>
</dbReference>
<evidence type="ECO:0000256" key="6">
    <source>
        <dbReference type="ARBA" id="ARBA00022707"/>
    </source>
</evidence>
<comment type="similarity">
    <text evidence="2">Belongs to the TBCC family.</text>
</comment>
<dbReference type="InterPro" id="IPR016098">
    <property type="entry name" value="CAP/MinC_C"/>
</dbReference>
<dbReference type="InterPro" id="IPR036223">
    <property type="entry name" value="CAP_C_sf"/>
</dbReference>
<evidence type="ECO:0000259" key="13">
    <source>
        <dbReference type="PROSITE" id="PS51329"/>
    </source>
</evidence>
<dbReference type="SUPFAM" id="SSF69340">
    <property type="entry name" value="C-terminal domain of adenylylcyclase associated protein"/>
    <property type="match status" value="1"/>
</dbReference>
<evidence type="ECO:0000313" key="14">
    <source>
        <dbReference type="EMBL" id="RXM90816.1"/>
    </source>
</evidence>